<feature type="chain" id="PRO_5001863948" description="Secreted protein" evidence="1">
    <location>
        <begin position="23"/>
        <end position="168"/>
    </location>
</feature>
<evidence type="ECO:0008006" key="4">
    <source>
        <dbReference type="Google" id="ProtNLM"/>
    </source>
</evidence>
<evidence type="ECO:0000256" key="1">
    <source>
        <dbReference type="SAM" id="SignalP"/>
    </source>
</evidence>
<sequence length="168" mass="18761">MNKYLSILGASLVTTYGSLALANTSNFSVMKDDAEIEFKANIDAQCGLEVLKDKGDLAFGDQYLEDAAEIKIVDNRQNGSVLLKLDELEYDQDDYLKSLEYSFFRFKVTGSADKEGTALAWMVGKTFSRDELGSDRKLEIRARVSLSEEDAIARDDLTVKTEWVTICS</sequence>
<dbReference type="OrthoDB" id="5879358at2"/>
<comment type="caution">
    <text evidence="2">The sequence shown here is derived from an EMBL/GenBank/DDBJ whole genome shotgun (WGS) entry which is preliminary data.</text>
</comment>
<keyword evidence="3" id="KW-1185">Reference proteome</keyword>
<gene>
    <name evidence="2" type="ORF">JCM19235_2608</name>
</gene>
<evidence type="ECO:0000313" key="3">
    <source>
        <dbReference type="Proteomes" id="UP000029228"/>
    </source>
</evidence>
<proteinExistence type="predicted"/>
<accession>A0A090RUQ8</accession>
<dbReference type="STRING" id="990268.JCM19235_2608"/>
<reference evidence="2 3" key="1">
    <citation type="submission" date="2014-09" db="EMBL/GenBank/DDBJ databases">
        <title>Vibrio maritimus JCM 19235. (C45) whole genome shotgun sequence.</title>
        <authorList>
            <person name="Sawabe T."/>
            <person name="Meirelles P."/>
            <person name="Nakanishi M."/>
            <person name="Sayaka M."/>
            <person name="Hattori M."/>
            <person name="Ohkuma M."/>
        </authorList>
    </citation>
    <scope>NUCLEOTIDE SEQUENCE [LARGE SCALE GENOMIC DNA]</scope>
    <source>
        <strain evidence="3">JCM19235</strain>
    </source>
</reference>
<keyword evidence="1" id="KW-0732">Signal</keyword>
<dbReference type="EMBL" id="BBMR01000003">
    <property type="protein sequence ID" value="GAL19185.1"/>
    <property type="molecule type" value="Genomic_DNA"/>
</dbReference>
<reference evidence="2 3" key="2">
    <citation type="submission" date="2014-09" db="EMBL/GenBank/DDBJ databases">
        <authorList>
            <consortium name="NBRP consortium"/>
            <person name="Sawabe T."/>
            <person name="Meirelles P."/>
            <person name="Nakanishi M."/>
            <person name="Sayaka M."/>
            <person name="Hattori M."/>
            <person name="Ohkuma M."/>
        </authorList>
    </citation>
    <scope>NUCLEOTIDE SEQUENCE [LARGE SCALE GENOMIC DNA]</scope>
    <source>
        <strain evidence="3">JCM19235</strain>
    </source>
</reference>
<dbReference type="AlphaFoldDB" id="A0A090RUQ8"/>
<protein>
    <recommendedName>
        <fullName evidence="4">Secreted protein</fullName>
    </recommendedName>
</protein>
<name>A0A090RUQ8_9VIBR</name>
<feature type="signal peptide" evidence="1">
    <location>
        <begin position="1"/>
        <end position="22"/>
    </location>
</feature>
<evidence type="ECO:0000313" key="2">
    <source>
        <dbReference type="EMBL" id="GAL19185.1"/>
    </source>
</evidence>
<organism evidence="2 3">
    <name type="scientific">Vibrio maritimus</name>
    <dbReference type="NCBI Taxonomy" id="990268"/>
    <lineage>
        <taxon>Bacteria</taxon>
        <taxon>Pseudomonadati</taxon>
        <taxon>Pseudomonadota</taxon>
        <taxon>Gammaproteobacteria</taxon>
        <taxon>Vibrionales</taxon>
        <taxon>Vibrionaceae</taxon>
        <taxon>Vibrio</taxon>
    </lineage>
</organism>
<dbReference type="Proteomes" id="UP000029228">
    <property type="component" value="Unassembled WGS sequence"/>
</dbReference>